<dbReference type="PANTHER" id="PTHR47481:SF31">
    <property type="entry name" value="OS01G0873500 PROTEIN"/>
    <property type="match status" value="1"/>
</dbReference>
<dbReference type="OrthoDB" id="2014938at2759"/>
<proteinExistence type="predicted"/>
<sequence length="222" mass="24247">MAEGVKVNIEPLDVDNYTVWSQRLQLLLTHNKLWKGVTDPAGDAERTDEARALIGLHVRQQHLGAILAAENAKVAWDVLKKTYKSKSAARKLQLRHELSTLKMQSGESVAAYVGRAQDRYRDLLAAGSDMKPDDLSFSVLAGLSSRFEGVVTVLTTTREELGKVKELLPTLQVFEQRHGLFGEQDSGASGSATAVAYATRGGNLPARASVRLRKGFHGLPQV</sequence>
<evidence type="ECO:0008006" key="3">
    <source>
        <dbReference type="Google" id="ProtNLM"/>
    </source>
</evidence>
<gene>
    <name evidence="1" type="ORF">KFL_013820010</name>
</gene>
<protein>
    <recommendedName>
        <fullName evidence="3">DUF4219 domain-containing protein</fullName>
    </recommendedName>
</protein>
<evidence type="ECO:0000313" key="1">
    <source>
        <dbReference type="EMBL" id="GAQ93239.1"/>
    </source>
</evidence>
<dbReference type="EMBL" id="DF238331">
    <property type="protein sequence ID" value="GAQ93239.1"/>
    <property type="molecule type" value="Genomic_DNA"/>
</dbReference>
<accession>A0A1Y1IUF7</accession>
<dbReference type="OMA" id="CVAIESR"/>
<evidence type="ECO:0000313" key="2">
    <source>
        <dbReference type="Proteomes" id="UP000054558"/>
    </source>
</evidence>
<feature type="non-terminal residue" evidence="1">
    <location>
        <position position="222"/>
    </location>
</feature>
<name>A0A1Y1IUF7_KLENI</name>
<dbReference type="PANTHER" id="PTHR47481">
    <property type="match status" value="1"/>
</dbReference>
<dbReference type="Pfam" id="PF14223">
    <property type="entry name" value="Retrotran_gag_2"/>
    <property type="match status" value="1"/>
</dbReference>
<dbReference type="AlphaFoldDB" id="A0A1Y1IUF7"/>
<dbReference type="Proteomes" id="UP000054558">
    <property type="component" value="Unassembled WGS sequence"/>
</dbReference>
<organism evidence="1 2">
    <name type="scientific">Klebsormidium nitens</name>
    <name type="common">Green alga</name>
    <name type="synonym">Ulothrix nitens</name>
    <dbReference type="NCBI Taxonomy" id="105231"/>
    <lineage>
        <taxon>Eukaryota</taxon>
        <taxon>Viridiplantae</taxon>
        <taxon>Streptophyta</taxon>
        <taxon>Klebsormidiophyceae</taxon>
        <taxon>Klebsormidiales</taxon>
        <taxon>Klebsormidiaceae</taxon>
        <taxon>Klebsormidium</taxon>
    </lineage>
</organism>
<reference evidence="1 2" key="1">
    <citation type="journal article" date="2014" name="Nat. Commun.">
        <title>Klebsormidium flaccidum genome reveals primary factors for plant terrestrial adaptation.</title>
        <authorList>
            <person name="Hori K."/>
            <person name="Maruyama F."/>
            <person name="Fujisawa T."/>
            <person name="Togashi T."/>
            <person name="Yamamoto N."/>
            <person name="Seo M."/>
            <person name="Sato S."/>
            <person name="Yamada T."/>
            <person name="Mori H."/>
            <person name="Tajima N."/>
            <person name="Moriyama T."/>
            <person name="Ikeuchi M."/>
            <person name="Watanabe M."/>
            <person name="Wada H."/>
            <person name="Kobayashi K."/>
            <person name="Saito M."/>
            <person name="Masuda T."/>
            <person name="Sasaki-Sekimoto Y."/>
            <person name="Mashiguchi K."/>
            <person name="Awai K."/>
            <person name="Shimojima M."/>
            <person name="Masuda S."/>
            <person name="Iwai M."/>
            <person name="Nobusawa T."/>
            <person name="Narise T."/>
            <person name="Kondo S."/>
            <person name="Saito H."/>
            <person name="Sato R."/>
            <person name="Murakawa M."/>
            <person name="Ihara Y."/>
            <person name="Oshima-Yamada Y."/>
            <person name="Ohtaka K."/>
            <person name="Satoh M."/>
            <person name="Sonobe K."/>
            <person name="Ishii M."/>
            <person name="Ohtani R."/>
            <person name="Kanamori-Sato M."/>
            <person name="Honoki R."/>
            <person name="Miyazaki D."/>
            <person name="Mochizuki H."/>
            <person name="Umetsu J."/>
            <person name="Higashi K."/>
            <person name="Shibata D."/>
            <person name="Kamiya Y."/>
            <person name="Sato N."/>
            <person name="Nakamura Y."/>
            <person name="Tabata S."/>
            <person name="Ida S."/>
            <person name="Kurokawa K."/>
            <person name="Ohta H."/>
        </authorList>
    </citation>
    <scope>NUCLEOTIDE SEQUENCE [LARGE SCALE GENOMIC DNA]</scope>
    <source>
        <strain evidence="1 2">NIES-2285</strain>
    </source>
</reference>
<keyword evidence="2" id="KW-1185">Reference proteome</keyword>